<dbReference type="AlphaFoldDB" id="X0Y8Y8"/>
<dbReference type="InterPro" id="IPR011032">
    <property type="entry name" value="GroES-like_sf"/>
</dbReference>
<accession>X0Y8Y8</accession>
<dbReference type="CDD" id="cd00320">
    <property type="entry name" value="cpn10"/>
    <property type="match status" value="1"/>
</dbReference>
<reference evidence="2" key="1">
    <citation type="journal article" date="2014" name="Front. Microbiol.">
        <title>High frequency of phylogenetically diverse reductive dehalogenase-homologous genes in deep subseafloor sedimentary metagenomes.</title>
        <authorList>
            <person name="Kawai M."/>
            <person name="Futagami T."/>
            <person name="Toyoda A."/>
            <person name="Takaki Y."/>
            <person name="Nishi S."/>
            <person name="Hori S."/>
            <person name="Arai W."/>
            <person name="Tsubouchi T."/>
            <person name="Morono Y."/>
            <person name="Uchiyama I."/>
            <person name="Ito T."/>
            <person name="Fujiyama A."/>
            <person name="Inagaki F."/>
            <person name="Takami H."/>
        </authorList>
    </citation>
    <scope>NUCLEOTIDE SEQUENCE</scope>
    <source>
        <strain evidence="2">Expedition CK06-06</strain>
    </source>
</reference>
<dbReference type="SMART" id="SM00883">
    <property type="entry name" value="Cpn10"/>
    <property type="match status" value="1"/>
</dbReference>
<organism evidence="2">
    <name type="scientific">marine sediment metagenome</name>
    <dbReference type="NCBI Taxonomy" id="412755"/>
    <lineage>
        <taxon>unclassified sequences</taxon>
        <taxon>metagenomes</taxon>
        <taxon>ecological metagenomes</taxon>
    </lineage>
</organism>
<dbReference type="GO" id="GO:0044183">
    <property type="term" value="F:protein folding chaperone"/>
    <property type="evidence" value="ECO:0007669"/>
    <property type="project" value="InterPro"/>
</dbReference>
<dbReference type="InterPro" id="IPR037124">
    <property type="entry name" value="Chaperonin_GroES_sf"/>
</dbReference>
<sequence length="86" mass="9482">MKAIGRNLIIIKEKEGTTKTDGGLLLAESQREDIRYVKASVVSAGEEVAGVKENDTIYFDRHAGHKIEVDKKSYHVIKSGDIVVVL</sequence>
<dbReference type="EMBL" id="BARS01045490">
    <property type="protein sequence ID" value="GAG33331.1"/>
    <property type="molecule type" value="Genomic_DNA"/>
</dbReference>
<dbReference type="InterPro" id="IPR020818">
    <property type="entry name" value="Chaperonin_GroES"/>
</dbReference>
<evidence type="ECO:0000256" key="1">
    <source>
        <dbReference type="ARBA" id="ARBA00023186"/>
    </source>
</evidence>
<name>X0Y8Y8_9ZZZZ</name>
<dbReference type="GO" id="GO:0005524">
    <property type="term" value="F:ATP binding"/>
    <property type="evidence" value="ECO:0007669"/>
    <property type="project" value="InterPro"/>
</dbReference>
<evidence type="ECO:0000313" key="2">
    <source>
        <dbReference type="EMBL" id="GAG33331.1"/>
    </source>
</evidence>
<dbReference type="SUPFAM" id="SSF50129">
    <property type="entry name" value="GroES-like"/>
    <property type="match status" value="1"/>
</dbReference>
<dbReference type="Gene3D" id="2.30.33.40">
    <property type="entry name" value="GroES chaperonin"/>
    <property type="match status" value="1"/>
</dbReference>
<gene>
    <name evidence="2" type="ORF">S01H1_68591</name>
</gene>
<dbReference type="Pfam" id="PF00166">
    <property type="entry name" value="Cpn10"/>
    <property type="match status" value="1"/>
</dbReference>
<keyword evidence="1" id="KW-0143">Chaperone</keyword>
<comment type="caution">
    <text evidence="2">The sequence shown here is derived from an EMBL/GenBank/DDBJ whole genome shotgun (WGS) entry which is preliminary data.</text>
</comment>
<protein>
    <recommendedName>
        <fullName evidence="3">10 kDa chaperonin</fullName>
    </recommendedName>
</protein>
<evidence type="ECO:0008006" key="3">
    <source>
        <dbReference type="Google" id="ProtNLM"/>
    </source>
</evidence>
<proteinExistence type="predicted"/>